<proteinExistence type="predicted"/>
<evidence type="ECO:0000313" key="3">
    <source>
        <dbReference type="Proteomes" id="UP001139028"/>
    </source>
</evidence>
<evidence type="ECO:0000313" key="2">
    <source>
        <dbReference type="EMBL" id="MCO1336988.1"/>
    </source>
</evidence>
<dbReference type="Pfam" id="PF02281">
    <property type="entry name" value="Dimer_Tnp_Tn5"/>
    <property type="match status" value="1"/>
</dbReference>
<comment type="caution">
    <text evidence="2">The sequence shown here is derived from an EMBL/GenBank/DDBJ whole genome shotgun (WGS) entry which is preliminary data.</text>
</comment>
<dbReference type="Gene3D" id="1.10.740.10">
    <property type="entry name" value="Transferase Inhibitor Protein From Tn5, Chain"/>
    <property type="match status" value="1"/>
</dbReference>
<keyword evidence="3" id="KW-1185">Reference proteome</keyword>
<dbReference type="Proteomes" id="UP001139028">
    <property type="component" value="Unassembled WGS sequence"/>
</dbReference>
<dbReference type="AlphaFoldDB" id="A0A9X2J7A9"/>
<name>A0A9X2J7A9_9GAMM</name>
<dbReference type="InterPro" id="IPR012337">
    <property type="entry name" value="RNaseH-like_sf"/>
</dbReference>
<dbReference type="InterPro" id="IPR003201">
    <property type="entry name" value="Transposase_Tn5"/>
</dbReference>
<accession>A0A9X2J7A9</accession>
<protein>
    <recommendedName>
        <fullName evidence="1">Transposase Tn5 dimerisation domain-containing protein</fullName>
    </recommendedName>
</protein>
<organism evidence="2 3">
    <name type="scientific">Microbulbifer okhotskensis</name>
    <dbReference type="NCBI Taxonomy" id="2926617"/>
    <lineage>
        <taxon>Bacteria</taxon>
        <taxon>Pseudomonadati</taxon>
        <taxon>Pseudomonadota</taxon>
        <taxon>Gammaproteobacteria</taxon>
        <taxon>Cellvibrionales</taxon>
        <taxon>Microbulbiferaceae</taxon>
        <taxon>Microbulbifer</taxon>
    </lineage>
</organism>
<dbReference type="InterPro" id="IPR014737">
    <property type="entry name" value="Transposase_Tn5-like_C"/>
</dbReference>
<reference evidence="2" key="1">
    <citation type="journal article" date="2022" name="Arch. Microbiol.">
        <title>Microbulbifer okhotskensis sp. nov., isolated from a deep bottom sediment of the Okhotsk Sea.</title>
        <authorList>
            <person name="Romanenko L."/>
            <person name="Kurilenko V."/>
            <person name="Otstavnykh N."/>
            <person name="Velansky P."/>
            <person name="Isaeva M."/>
            <person name="Mikhailov V."/>
        </authorList>
    </citation>
    <scope>NUCLEOTIDE SEQUENCE</scope>
    <source>
        <strain evidence="2">OS29</strain>
    </source>
</reference>
<dbReference type="SUPFAM" id="SSF53098">
    <property type="entry name" value="Ribonuclease H-like"/>
    <property type="match status" value="1"/>
</dbReference>
<evidence type="ECO:0000259" key="1">
    <source>
        <dbReference type="Pfam" id="PF02281"/>
    </source>
</evidence>
<dbReference type="EMBL" id="JALBWM010000268">
    <property type="protein sequence ID" value="MCO1336988.1"/>
    <property type="molecule type" value="Genomic_DNA"/>
</dbReference>
<dbReference type="RefSeq" id="WP_252473125.1">
    <property type="nucleotide sequence ID" value="NZ_JALBWM010000268.1"/>
</dbReference>
<gene>
    <name evidence="2" type="ORF">MO867_21930</name>
</gene>
<sequence>MLTDLGGFLGRKGDSELGVKTVWQGYTKLIHHIEAAEALNGLK</sequence>
<feature type="domain" description="Transposase Tn5 dimerisation" evidence="1">
    <location>
        <begin position="4"/>
        <end position="37"/>
    </location>
</feature>